<keyword evidence="4" id="KW-0812">Transmembrane</keyword>
<feature type="repeat" description="TPR" evidence="3">
    <location>
        <begin position="515"/>
        <end position="548"/>
    </location>
</feature>
<organism evidence="6 7">
    <name type="scientific">Melittangium boletus DSM 14713</name>
    <dbReference type="NCBI Taxonomy" id="1294270"/>
    <lineage>
        <taxon>Bacteria</taxon>
        <taxon>Pseudomonadati</taxon>
        <taxon>Myxococcota</taxon>
        <taxon>Myxococcia</taxon>
        <taxon>Myxococcales</taxon>
        <taxon>Cystobacterineae</taxon>
        <taxon>Archangiaceae</taxon>
        <taxon>Melittangium</taxon>
    </lineage>
</organism>
<evidence type="ECO:0000256" key="3">
    <source>
        <dbReference type="PROSITE-ProRule" id="PRU00339"/>
    </source>
</evidence>
<feature type="transmembrane region" description="Helical" evidence="4">
    <location>
        <begin position="374"/>
        <end position="393"/>
    </location>
</feature>
<dbReference type="AlphaFoldDB" id="A0A286NV35"/>
<evidence type="ECO:0000256" key="4">
    <source>
        <dbReference type="SAM" id="Phobius"/>
    </source>
</evidence>
<dbReference type="Pfam" id="PF13432">
    <property type="entry name" value="TPR_16"/>
    <property type="match status" value="1"/>
</dbReference>
<name>A0A286NV35_9BACT</name>
<keyword evidence="4" id="KW-0472">Membrane</keyword>
<dbReference type="Pfam" id="PF14559">
    <property type="entry name" value="TPR_19"/>
    <property type="match status" value="1"/>
</dbReference>
<feature type="transmembrane region" description="Helical" evidence="4">
    <location>
        <begin position="90"/>
        <end position="108"/>
    </location>
</feature>
<evidence type="ECO:0000313" key="6">
    <source>
        <dbReference type="EMBL" id="ATB26926.1"/>
    </source>
</evidence>
<evidence type="ECO:0000256" key="1">
    <source>
        <dbReference type="ARBA" id="ARBA00022737"/>
    </source>
</evidence>
<dbReference type="PANTHER" id="PTHR44227:SF3">
    <property type="entry name" value="PROTEIN O-MANNOSYL-TRANSFERASE TMTC4"/>
    <property type="match status" value="1"/>
</dbReference>
<dbReference type="KEGG" id="mbd:MEBOL_000361"/>
<feature type="transmembrane region" description="Helical" evidence="4">
    <location>
        <begin position="292"/>
        <end position="311"/>
    </location>
</feature>
<dbReference type="Gene3D" id="1.25.40.10">
    <property type="entry name" value="Tetratricopeptide repeat domain"/>
    <property type="match status" value="1"/>
</dbReference>
<reference evidence="6 7" key="1">
    <citation type="submission" date="2017-06" db="EMBL/GenBank/DDBJ databases">
        <authorList>
            <person name="Kim H.J."/>
            <person name="Triplett B.A."/>
        </authorList>
    </citation>
    <scope>NUCLEOTIDE SEQUENCE [LARGE SCALE GENOMIC DNA]</scope>
    <source>
        <strain evidence="6 7">DSM 14713</strain>
    </source>
</reference>
<dbReference type="InterPro" id="IPR011990">
    <property type="entry name" value="TPR-like_helical_dom_sf"/>
</dbReference>
<evidence type="ECO:0008006" key="8">
    <source>
        <dbReference type="Google" id="ProtNLM"/>
    </source>
</evidence>
<dbReference type="InterPro" id="IPR052346">
    <property type="entry name" value="O-mannosyl-transferase_TMTC"/>
</dbReference>
<sequence length="575" mass="62805">MAGSRRLQLALVCACAALAYANTLGNQFAWVDVLLIESNPWIRDFQHLGDIFGSDLWAITPELGLSRNYYRPLVHVTFLLCRALFGLKPWGYHLLMLVGHVIVSGLVYQVGLLFCARRQAGPLAALAAGLLFAVHPIHTEAVAWVSSVNDVAMAVGVLGAAWWMMTSGPGWTARCVLAGVALFLALLFKEPAVLLPAMMVVYDFMTGGRAWSPRQWVGRYAPLLVALALYAALRLPALSGAHRTLHHMSLGTWGLILNTLPLLAQYLGGLVLPLEFNAVHVFTPIDSPADPQLIAGVAALAGIVLAALLLWRHAPTAFVALSWCLLAMLPQLYIPVLGTNAFAERYLYLPSVGFVLLVGWGLEALERRWPSTRPWLLGGLALVVVAGGVATALRNRVWYDDLTLWSDTASKSPQETSVQAGLGVALLKRGRIAEAIPHLELARMSSPDVRNNLGLAYAQTGRLPEAETVLREAVRLAPEDAGAWLNLCLVLKNLKQLPGALEACETAARLEPRLPEVRTSLGQVLWLQGRVNEAERQLQEALAAKPDFTPARRLLERIARDRKRNSERPQDEARP</sequence>
<dbReference type="SUPFAM" id="SSF48452">
    <property type="entry name" value="TPR-like"/>
    <property type="match status" value="1"/>
</dbReference>
<feature type="repeat" description="TPR" evidence="3">
    <location>
        <begin position="447"/>
        <end position="480"/>
    </location>
</feature>
<feature type="transmembrane region" description="Helical" evidence="4">
    <location>
        <begin position="220"/>
        <end position="238"/>
    </location>
</feature>
<dbReference type="InterPro" id="IPR019734">
    <property type="entry name" value="TPR_rpt"/>
</dbReference>
<feature type="transmembrane region" description="Helical" evidence="4">
    <location>
        <begin position="175"/>
        <end position="200"/>
    </location>
</feature>
<evidence type="ECO:0000256" key="2">
    <source>
        <dbReference type="ARBA" id="ARBA00022803"/>
    </source>
</evidence>
<feature type="transmembrane region" description="Helical" evidence="4">
    <location>
        <begin position="346"/>
        <end position="362"/>
    </location>
</feature>
<evidence type="ECO:0000256" key="5">
    <source>
        <dbReference type="SAM" id="SignalP"/>
    </source>
</evidence>
<feature type="transmembrane region" description="Helical" evidence="4">
    <location>
        <begin position="143"/>
        <end position="163"/>
    </location>
</feature>
<accession>A0A286NV35</accession>
<feature type="transmembrane region" description="Helical" evidence="4">
    <location>
        <begin position="120"/>
        <end position="137"/>
    </location>
</feature>
<feature type="transmembrane region" description="Helical" evidence="4">
    <location>
        <begin position="250"/>
        <end position="272"/>
    </location>
</feature>
<keyword evidence="7" id="KW-1185">Reference proteome</keyword>
<feature type="signal peptide" evidence="5">
    <location>
        <begin position="1"/>
        <end position="21"/>
    </location>
</feature>
<protein>
    <recommendedName>
        <fullName evidence="8">Tetratricopeptide repeat protein</fullName>
    </recommendedName>
</protein>
<proteinExistence type="predicted"/>
<dbReference type="Proteomes" id="UP000217289">
    <property type="component" value="Chromosome"/>
</dbReference>
<keyword evidence="5" id="KW-0732">Signal</keyword>
<evidence type="ECO:0000313" key="7">
    <source>
        <dbReference type="Proteomes" id="UP000217289"/>
    </source>
</evidence>
<feature type="transmembrane region" description="Helical" evidence="4">
    <location>
        <begin position="318"/>
        <end position="334"/>
    </location>
</feature>
<keyword evidence="4" id="KW-1133">Transmembrane helix</keyword>
<dbReference type="SMART" id="SM00028">
    <property type="entry name" value="TPR"/>
    <property type="match status" value="3"/>
</dbReference>
<gene>
    <name evidence="6" type="ORF">MEBOL_000361</name>
</gene>
<dbReference type="EMBL" id="CP022163">
    <property type="protein sequence ID" value="ATB26926.1"/>
    <property type="molecule type" value="Genomic_DNA"/>
</dbReference>
<dbReference type="PANTHER" id="PTHR44227">
    <property type="match status" value="1"/>
</dbReference>
<keyword evidence="1" id="KW-0677">Repeat</keyword>
<dbReference type="PROSITE" id="PS50005">
    <property type="entry name" value="TPR"/>
    <property type="match status" value="2"/>
</dbReference>
<keyword evidence="2 3" id="KW-0802">TPR repeat</keyword>
<feature type="chain" id="PRO_5012877358" description="Tetratricopeptide repeat protein" evidence="5">
    <location>
        <begin position="22"/>
        <end position="575"/>
    </location>
</feature>